<dbReference type="Proteomes" id="UP000335636">
    <property type="component" value="Unassembled WGS sequence"/>
</dbReference>
<comment type="caution">
    <text evidence="1">The sequence shown here is derived from an EMBL/GenBank/DDBJ whole genome shotgun (WGS) entry which is preliminary data.</text>
</comment>
<name>A0A5E4DDZ2_MARMO</name>
<accession>A0A5E4DDZ2</accession>
<evidence type="ECO:0000313" key="1">
    <source>
        <dbReference type="EMBL" id="VTJ92376.1"/>
    </source>
</evidence>
<feature type="non-terminal residue" evidence="1">
    <location>
        <position position="231"/>
    </location>
</feature>
<dbReference type="EMBL" id="CABDUW010019581">
    <property type="protein sequence ID" value="VTJ92376.1"/>
    <property type="molecule type" value="Genomic_DNA"/>
</dbReference>
<proteinExistence type="predicted"/>
<protein>
    <submittedName>
        <fullName evidence="1">Uncharacterized protein</fullName>
    </submittedName>
</protein>
<sequence>MATQEQQASRELSQGSRARGWEQRCRLHVERPLMCTCPTPDSDTCAKRSGLLERCLLLSVQQLLGSEAACCVEVRGRPPTFPASGCALLLEMALMFRLLKWHFLLSEAPPVKKLDLSELPDPQLDLSQDCMPNEKTRSPWDLKATLGGQEADFFPPVEGLHLSEFRRPPDATEHWASEEEIRRFWKLRQEIVENEKAQVLEQQLLPIELPPNLKAALSSKGKEHLKPRSLL</sequence>
<reference evidence="1" key="1">
    <citation type="submission" date="2019-04" db="EMBL/GenBank/DDBJ databases">
        <authorList>
            <person name="Alioto T."/>
            <person name="Alioto T."/>
        </authorList>
    </citation>
    <scope>NUCLEOTIDE SEQUENCE [LARGE SCALE GENOMIC DNA]</scope>
</reference>
<gene>
    <name evidence="1" type="ORF">MONAX_5E033611</name>
</gene>
<evidence type="ECO:0000313" key="2">
    <source>
        <dbReference type="Proteomes" id="UP000335636"/>
    </source>
</evidence>
<organism evidence="1 2">
    <name type="scientific">Marmota monax</name>
    <name type="common">Woodchuck</name>
    <dbReference type="NCBI Taxonomy" id="9995"/>
    <lineage>
        <taxon>Eukaryota</taxon>
        <taxon>Metazoa</taxon>
        <taxon>Chordata</taxon>
        <taxon>Craniata</taxon>
        <taxon>Vertebrata</taxon>
        <taxon>Euteleostomi</taxon>
        <taxon>Mammalia</taxon>
        <taxon>Eutheria</taxon>
        <taxon>Euarchontoglires</taxon>
        <taxon>Glires</taxon>
        <taxon>Rodentia</taxon>
        <taxon>Sciuromorpha</taxon>
        <taxon>Sciuridae</taxon>
        <taxon>Xerinae</taxon>
        <taxon>Marmotini</taxon>
        <taxon>Marmota</taxon>
    </lineage>
</organism>
<keyword evidence="2" id="KW-1185">Reference proteome</keyword>
<dbReference type="AlphaFoldDB" id="A0A5E4DDZ2"/>